<proteinExistence type="predicted"/>
<dbReference type="EMBL" id="DF839219">
    <property type="protein sequence ID" value="GAT43639.1"/>
    <property type="molecule type" value="Genomic_DNA"/>
</dbReference>
<reference evidence="2" key="1">
    <citation type="submission" date="2014-09" db="EMBL/GenBank/DDBJ databases">
        <title>Genome sequence of the luminous mushroom Mycena chlorophos for searching fungal bioluminescence genes.</title>
        <authorList>
            <person name="Tanaka Y."/>
            <person name="Kasuga D."/>
            <person name="Oba Y."/>
            <person name="Hase S."/>
            <person name="Sato K."/>
            <person name="Oba Y."/>
            <person name="Sakakibara Y."/>
        </authorList>
    </citation>
    <scope>NUCLEOTIDE SEQUENCE</scope>
</reference>
<protein>
    <submittedName>
        <fullName evidence="2">Uncharacterized protein</fullName>
    </submittedName>
</protein>
<dbReference type="Proteomes" id="UP000815677">
    <property type="component" value="Unassembled WGS sequence"/>
</dbReference>
<gene>
    <name evidence="2" type="ORF">MCHLO_01310</name>
</gene>
<organism evidence="2 3">
    <name type="scientific">Mycena chlorophos</name>
    <name type="common">Agaric fungus</name>
    <name type="synonym">Agaricus chlorophos</name>
    <dbReference type="NCBI Taxonomy" id="658473"/>
    <lineage>
        <taxon>Eukaryota</taxon>
        <taxon>Fungi</taxon>
        <taxon>Dikarya</taxon>
        <taxon>Basidiomycota</taxon>
        <taxon>Agaricomycotina</taxon>
        <taxon>Agaricomycetes</taxon>
        <taxon>Agaricomycetidae</taxon>
        <taxon>Agaricales</taxon>
        <taxon>Marasmiineae</taxon>
        <taxon>Mycenaceae</taxon>
        <taxon>Mycena</taxon>
    </lineage>
</organism>
<name>A0ABQ0KXJ7_MYCCL</name>
<keyword evidence="3" id="KW-1185">Reference proteome</keyword>
<sequence>MSTTFVFPPRSLTATHKPRPPSLVFQAKLASPTVDARVALSGTENSYAVSPGEFDTRSVSSISSPASSACSSPETSSDSVLASPIVVAERLQSDTLVGFGRKQHFHRHSVAVTSSQFLRKHEHRHSLPGPVTMPIEGVQPQHHRRLSLAPVYESTASSNILGSSLTRINATGGGRRGPKPLLLPQQLKSRQSFAARARHSVLFLSAFAMSYPIEFVLNRLAMARRRSLARQQRTSLDSGDAAEKALIKYGSDGEESDVVNRWKKVLMVYRFLRALATKL</sequence>
<feature type="compositionally biased region" description="Low complexity" evidence="1">
    <location>
        <begin position="58"/>
        <end position="77"/>
    </location>
</feature>
<accession>A0ABQ0KXJ7</accession>
<evidence type="ECO:0000256" key="1">
    <source>
        <dbReference type="SAM" id="MobiDB-lite"/>
    </source>
</evidence>
<feature type="region of interest" description="Disordered" evidence="1">
    <location>
        <begin position="46"/>
        <end position="77"/>
    </location>
</feature>
<evidence type="ECO:0000313" key="2">
    <source>
        <dbReference type="EMBL" id="GAT43639.1"/>
    </source>
</evidence>
<evidence type="ECO:0000313" key="3">
    <source>
        <dbReference type="Proteomes" id="UP000815677"/>
    </source>
</evidence>